<dbReference type="EMBL" id="JAEHOE010000048">
    <property type="protein sequence ID" value="KAG2492000.1"/>
    <property type="molecule type" value="Genomic_DNA"/>
</dbReference>
<gene>
    <name evidence="2" type="ORF">HYH03_009730</name>
</gene>
<evidence type="ECO:0000256" key="1">
    <source>
        <dbReference type="SAM" id="Phobius"/>
    </source>
</evidence>
<dbReference type="AlphaFoldDB" id="A0A835XY14"/>
<keyword evidence="1" id="KW-0472">Membrane</keyword>
<feature type="transmembrane region" description="Helical" evidence="1">
    <location>
        <begin position="12"/>
        <end position="33"/>
    </location>
</feature>
<name>A0A835XY14_9CHLO</name>
<evidence type="ECO:0000313" key="2">
    <source>
        <dbReference type="EMBL" id="KAG2492000.1"/>
    </source>
</evidence>
<sequence length="85" mass="8741">MTIAVEGVAVGAAMIPVIVGGVIGAGVGTMLLYGGAIEAGEAENIFEEPAEAPKEVKAHSPYEPLQKQQLKLTARPSRGFAAMFS</sequence>
<proteinExistence type="predicted"/>
<reference evidence="2" key="1">
    <citation type="journal article" date="2020" name="bioRxiv">
        <title>Comparative genomics of Chlamydomonas.</title>
        <authorList>
            <person name="Craig R.J."/>
            <person name="Hasan A.R."/>
            <person name="Ness R.W."/>
            <person name="Keightley P.D."/>
        </authorList>
    </citation>
    <scope>NUCLEOTIDE SEQUENCE</scope>
    <source>
        <strain evidence="2">CCAP 11/70</strain>
    </source>
</reference>
<dbReference type="Proteomes" id="UP000612055">
    <property type="component" value="Unassembled WGS sequence"/>
</dbReference>
<keyword evidence="1" id="KW-0812">Transmembrane</keyword>
<evidence type="ECO:0000313" key="3">
    <source>
        <dbReference type="Proteomes" id="UP000612055"/>
    </source>
</evidence>
<organism evidence="2 3">
    <name type="scientific">Edaphochlamys debaryana</name>
    <dbReference type="NCBI Taxonomy" id="47281"/>
    <lineage>
        <taxon>Eukaryota</taxon>
        <taxon>Viridiplantae</taxon>
        <taxon>Chlorophyta</taxon>
        <taxon>core chlorophytes</taxon>
        <taxon>Chlorophyceae</taxon>
        <taxon>CS clade</taxon>
        <taxon>Chlamydomonadales</taxon>
        <taxon>Chlamydomonadales incertae sedis</taxon>
        <taxon>Edaphochlamys</taxon>
    </lineage>
</organism>
<accession>A0A835XY14</accession>
<protein>
    <submittedName>
        <fullName evidence="2">Uncharacterized protein</fullName>
    </submittedName>
</protein>
<comment type="caution">
    <text evidence="2">The sequence shown here is derived from an EMBL/GenBank/DDBJ whole genome shotgun (WGS) entry which is preliminary data.</text>
</comment>
<keyword evidence="1" id="KW-1133">Transmembrane helix</keyword>
<keyword evidence="3" id="KW-1185">Reference proteome</keyword>